<dbReference type="GO" id="GO:0003697">
    <property type="term" value="F:single-stranded DNA binding"/>
    <property type="evidence" value="ECO:0007669"/>
    <property type="project" value="TreeGrafter"/>
</dbReference>
<dbReference type="EMBL" id="LT635756">
    <property type="protein sequence ID" value="SGZ47763.1"/>
    <property type="molecule type" value="Genomic_DNA"/>
</dbReference>
<dbReference type="STRING" id="45354.A0A1L0D6Y8"/>
<dbReference type="AlphaFoldDB" id="A0A1L0D6Y8"/>
<dbReference type="OrthoDB" id="10254973at2759"/>
<proteinExistence type="inferred from homology"/>
<dbReference type="PANTHER" id="PTHR45916:SF1">
    <property type="entry name" value="STRUCTURAL MAINTENANCE OF CHROMOSOMES PROTEIN 5"/>
    <property type="match status" value="1"/>
</dbReference>
<evidence type="ECO:0000256" key="3">
    <source>
        <dbReference type="ARBA" id="ARBA00023054"/>
    </source>
</evidence>
<dbReference type="Proteomes" id="UP000182334">
    <property type="component" value="Chromosome I"/>
</dbReference>
<dbReference type="PANTHER" id="PTHR45916">
    <property type="entry name" value="STRUCTURAL MAINTENANCE OF CHROMOSOMES PROTEIN 5"/>
    <property type="match status" value="1"/>
</dbReference>
<dbReference type="GO" id="GO:0005634">
    <property type="term" value="C:nucleus"/>
    <property type="evidence" value="ECO:0007669"/>
    <property type="project" value="TreeGrafter"/>
</dbReference>
<evidence type="ECO:0000313" key="8">
    <source>
        <dbReference type="Proteomes" id="UP000182334"/>
    </source>
</evidence>
<dbReference type="GO" id="GO:0030915">
    <property type="term" value="C:Smc5-Smc6 complex"/>
    <property type="evidence" value="ECO:0007669"/>
    <property type="project" value="TreeGrafter"/>
</dbReference>
<feature type="coiled-coil region" evidence="4">
    <location>
        <begin position="206"/>
        <end position="279"/>
    </location>
</feature>
<reference evidence="7 8" key="1">
    <citation type="submission" date="2016-10" db="EMBL/GenBank/DDBJ databases">
        <authorList>
            <person name="de Groot N.N."/>
        </authorList>
    </citation>
    <scope>NUCLEOTIDE SEQUENCE [LARGE SCALE GENOMIC DNA]</scope>
    <source>
        <strain evidence="7 8">CBS 141442</strain>
    </source>
</reference>
<dbReference type="InterPro" id="IPR003395">
    <property type="entry name" value="RecF/RecN/SMC_N"/>
</dbReference>
<evidence type="ECO:0000256" key="4">
    <source>
        <dbReference type="SAM" id="Coils"/>
    </source>
</evidence>
<comment type="similarity">
    <text evidence="1">Belongs to the SMC family. SMC5 subfamily.</text>
</comment>
<name>A0A1L0D6Y8_9ASCO</name>
<protein>
    <recommendedName>
        <fullName evidence="2">Structural maintenance of chromosomes protein 5</fullName>
    </recommendedName>
</protein>
<feature type="coiled-coil region" evidence="4">
    <location>
        <begin position="873"/>
        <end position="900"/>
    </location>
</feature>
<evidence type="ECO:0000259" key="6">
    <source>
        <dbReference type="Pfam" id="PF02463"/>
    </source>
</evidence>
<feature type="compositionally biased region" description="Basic and acidic residues" evidence="5">
    <location>
        <begin position="321"/>
        <end position="333"/>
    </location>
</feature>
<dbReference type="Pfam" id="PF02463">
    <property type="entry name" value="SMC_N"/>
    <property type="match status" value="1"/>
</dbReference>
<dbReference type="GO" id="GO:0016887">
    <property type="term" value="F:ATP hydrolysis activity"/>
    <property type="evidence" value="ECO:0007669"/>
    <property type="project" value="InterPro"/>
</dbReference>
<sequence length="1078" mass="124690">MESNGNKRRKVAGSDTSSLKDEVFRPGNIVSLRIWNFTTYSYGEFKLSPTLNMIIGPNGTGKSTFVAAVCLGLGGKVDLIKRKTMDSMIKSGEKESTIQITLKNDPGKPNLVIERTFFIKQTKSVWKVDGTSSDVNQVRLLVKSFNIQLDNLCHFLPQERVAEFASLSPERLLLETERTIGDNTLLEKHQLLIELDSNWVDLSKKIGTLEETISGLEADITKFENEARKYQEYEDKTKEIGYHRKLLPYAKLQDIKEQMKSLKAVRDSAKKALQDFSANAIPLENHYKACKEEIKLLDQEITILSSTVRLLNTKCEKASRDAAETQQKSEELKNQITSLHSRSKNQKAELEKTVSEKEDMERRLSRMEEVDEDEVSRLSGERQVKHDEKVRIEEEYDATKFEMNALRRDLDVSETRFRDERKKLENNDRLEILSRQGTRYRRELMENAYNAHILLRKEKKNLGVRYHEAPIVSCHVTHQKYAKYFEKVVDNNSLFALFFDNEDQYQKVSAAIPKNMNIPMRVVPNAPLQQPMPVEKLKQLGFDGYLSDFITGPDTVIRGLKHRSFLHCIPVALKPVDQNTINKLLEPRSDGKTPFLKFVVENNLFMVGRSRYGSRQIFYQTEHIGEAQLMGSEGLTEDVKKDIQKRLFDLKARMDELKQSKTNLEEKKKQQQDSLIGIDEELKKLDIESRALRKKKEAKTKLEDTIRHTESRIQQLSVSANQDNKDKIEKTEVALLDKYFEFSELQSQIANYTEELVATTLQQKQKELLRQQLENKSLAFQSLMLELDQKKVDLQEKYKEAKSKYDEYKKGDTAREIRQQNLTEEEREVVRKLAEDYLAQNRLSELYVLNKIEQLEDDISVLSNVDGGSLELLKSKRSELEIAERQLPDFKRKKEDLKERMENISVPWERELEDMVNKISSSFQKNFITVASDGQVEMVKLERYKDWKLEILVKFRENSELKVLDHQSQSGGERAVSTIFFIMSLQGLTNAPIRIVDEINQGMDPKNEKMAHKYLVHTACSEGLSQYFLVTPKLLTGLYYHPGMAIHCIFTGPLLKENGPDSRHPDFLDLQRSTFVKG</sequence>
<evidence type="ECO:0000256" key="1">
    <source>
        <dbReference type="ARBA" id="ARBA00010171"/>
    </source>
</evidence>
<dbReference type="Gene3D" id="3.40.50.300">
    <property type="entry name" value="P-loop containing nucleotide triphosphate hydrolases"/>
    <property type="match status" value="2"/>
</dbReference>
<dbReference type="SUPFAM" id="SSF52540">
    <property type="entry name" value="P-loop containing nucleoside triphosphate hydrolases"/>
    <property type="match status" value="1"/>
</dbReference>
<evidence type="ECO:0000313" key="7">
    <source>
        <dbReference type="EMBL" id="SGZ47763.1"/>
    </source>
</evidence>
<feature type="region of interest" description="Disordered" evidence="5">
    <location>
        <begin position="321"/>
        <end position="382"/>
    </location>
</feature>
<feature type="coiled-coil region" evidence="4">
    <location>
        <begin position="742"/>
        <end position="811"/>
    </location>
</feature>
<dbReference type="GO" id="GO:0000724">
    <property type="term" value="P:double-strand break repair via homologous recombination"/>
    <property type="evidence" value="ECO:0007669"/>
    <property type="project" value="TreeGrafter"/>
</dbReference>
<accession>A0A1L0D6Y8</accession>
<evidence type="ECO:0000256" key="2">
    <source>
        <dbReference type="ARBA" id="ARBA00018687"/>
    </source>
</evidence>
<evidence type="ECO:0000256" key="5">
    <source>
        <dbReference type="SAM" id="MobiDB-lite"/>
    </source>
</evidence>
<gene>
    <name evidence="7" type="ORF">SAMEA4029010_CIC11G00000002730</name>
</gene>
<feature type="domain" description="RecF/RecN/SMC N-terminal" evidence="6">
    <location>
        <begin position="29"/>
        <end position="152"/>
    </location>
</feature>
<dbReference type="InterPro" id="IPR027417">
    <property type="entry name" value="P-loop_NTPase"/>
</dbReference>
<keyword evidence="8" id="KW-1185">Reference proteome</keyword>
<keyword evidence="3 4" id="KW-0175">Coiled coil</keyword>
<feature type="coiled-coil region" evidence="4">
    <location>
        <begin position="640"/>
        <end position="712"/>
    </location>
</feature>
<feature type="compositionally biased region" description="Basic and acidic residues" evidence="5">
    <location>
        <begin position="346"/>
        <end position="368"/>
    </location>
</feature>
<organism evidence="7 8">
    <name type="scientific">Sungouiella intermedia</name>
    <dbReference type="NCBI Taxonomy" id="45354"/>
    <lineage>
        <taxon>Eukaryota</taxon>
        <taxon>Fungi</taxon>
        <taxon>Dikarya</taxon>
        <taxon>Ascomycota</taxon>
        <taxon>Saccharomycotina</taxon>
        <taxon>Pichiomycetes</taxon>
        <taxon>Metschnikowiaceae</taxon>
        <taxon>Sungouiella</taxon>
    </lineage>
</organism>